<dbReference type="InterPro" id="IPR001296">
    <property type="entry name" value="Glyco_trans_1"/>
</dbReference>
<evidence type="ECO:0000313" key="3">
    <source>
        <dbReference type="EMBL" id="HIU44711.1"/>
    </source>
</evidence>
<dbReference type="Pfam" id="PF00534">
    <property type="entry name" value="Glycos_transf_1"/>
    <property type="match status" value="1"/>
</dbReference>
<dbReference type="PANTHER" id="PTHR45947">
    <property type="entry name" value="SULFOQUINOVOSYL TRANSFERASE SQD2"/>
    <property type="match status" value="1"/>
</dbReference>
<gene>
    <name evidence="3" type="ORF">IAC52_00210</name>
</gene>
<dbReference type="Pfam" id="PF13439">
    <property type="entry name" value="Glyco_transf_4"/>
    <property type="match status" value="1"/>
</dbReference>
<accession>A0A9D1LMR1</accession>
<evidence type="ECO:0000259" key="1">
    <source>
        <dbReference type="Pfam" id="PF00534"/>
    </source>
</evidence>
<feature type="domain" description="Glycosyl transferase family 1" evidence="1">
    <location>
        <begin position="197"/>
        <end position="364"/>
    </location>
</feature>
<protein>
    <submittedName>
        <fullName evidence="3">Glycosyltransferase</fullName>
    </submittedName>
</protein>
<evidence type="ECO:0000313" key="4">
    <source>
        <dbReference type="Proteomes" id="UP000824070"/>
    </source>
</evidence>
<dbReference type="AlphaFoldDB" id="A0A9D1LMR1"/>
<dbReference type="PANTHER" id="PTHR45947:SF3">
    <property type="entry name" value="SULFOQUINOVOSYL TRANSFERASE SQD2"/>
    <property type="match status" value="1"/>
</dbReference>
<dbReference type="GO" id="GO:0016758">
    <property type="term" value="F:hexosyltransferase activity"/>
    <property type="evidence" value="ECO:0007669"/>
    <property type="project" value="TreeGrafter"/>
</dbReference>
<feature type="domain" description="Glycosyltransferase subfamily 4-like N-terminal" evidence="2">
    <location>
        <begin position="14"/>
        <end position="185"/>
    </location>
</feature>
<reference evidence="3" key="1">
    <citation type="submission" date="2020-10" db="EMBL/GenBank/DDBJ databases">
        <authorList>
            <person name="Gilroy R."/>
        </authorList>
    </citation>
    <scope>NUCLEOTIDE SEQUENCE</scope>
    <source>
        <strain evidence="3">ChiGjej1B1-22543</strain>
    </source>
</reference>
<name>A0A9D1LMR1_9FIRM</name>
<sequence>MNIALFSDTYPPEINGVATSTYNLRKTLIDHGHSVLVVTTNPFGQELSYEDGVIRLPGLKLKKLYGYRASSFYSSKAMAIIASFRPDVVHVQHDAGVSIFGQLSASKLHIGSVYTFHTLYEDYAYYFTKGHFDRFARQIIRFYFRGKQMIYDEFIAPSLKTKDYLRSIGLDATISVIPTGIEFDRFDVSREDKSETKRLKKKLGIAEDEFVLLSLGRIAKEKSIDVVISGYARFLKQYKGERKSRLVITGWGPAEDELKELADSLGIADHVTFTGKVSPDKTQMYYHLGDAFVSASLTETQGLTFMEAMASSLPVLARYDDNLSGTIEDGKTGFFFLSEEDVCAKLKLIMDLSAESRRRIISDAFSSIAPYSMEKFYENVYKVYSRVYKKHW</sequence>
<dbReference type="Gene3D" id="3.40.50.2000">
    <property type="entry name" value="Glycogen Phosphorylase B"/>
    <property type="match status" value="2"/>
</dbReference>
<reference evidence="3" key="2">
    <citation type="journal article" date="2021" name="PeerJ">
        <title>Extensive microbial diversity within the chicken gut microbiome revealed by metagenomics and culture.</title>
        <authorList>
            <person name="Gilroy R."/>
            <person name="Ravi A."/>
            <person name="Getino M."/>
            <person name="Pursley I."/>
            <person name="Horton D.L."/>
            <person name="Alikhan N.F."/>
            <person name="Baker D."/>
            <person name="Gharbi K."/>
            <person name="Hall N."/>
            <person name="Watson M."/>
            <person name="Adriaenssens E.M."/>
            <person name="Foster-Nyarko E."/>
            <person name="Jarju S."/>
            <person name="Secka A."/>
            <person name="Antonio M."/>
            <person name="Oren A."/>
            <person name="Chaudhuri R.R."/>
            <person name="La Ragione R."/>
            <person name="Hildebrand F."/>
            <person name="Pallen M.J."/>
        </authorList>
    </citation>
    <scope>NUCLEOTIDE SEQUENCE</scope>
    <source>
        <strain evidence="3">ChiGjej1B1-22543</strain>
    </source>
</reference>
<comment type="caution">
    <text evidence="3">The sequence shown here is derived from an EMBL/GenBank/DDBJ whole genome shotgun (WGS) entry which is preliminary data.</text>
</comment>
<dbReference type="Proteomes" id="UP000824070">
    <property type="component" value="Unassembled WGS sequence"/>
</dbReference>
<dbReference type="SUPFAM" id="SSF53756">
    <property type="entry name" value="UDP-Glycosyltransferase/glycogen phosphorylase"/>
    <property type="match status" value="1"/>
</dbReference>
<evidence type="ECO:0000259" key="2">
    <source>
        <dbReference type="Pfam" id="PF13439"/>
    </source>
</evidence>
<dbReference type="InterPro" id="IPR050194">
    <property type="entry name" value="Glycosyltransferase_grp1"/>
</dbReference>
<dbReference type="InterPro" id="IPR028098">
    <property type="entry name" value="Glyco_trans_4-like_N"/>
</dbReference>
<dbReference type="EMBL" id="DVMV01000004">
    <property type="protein sequence ID" value="HIU44711.1"/>
    <property type="molecule type" value="Genomic_DNA"/>
</dbReference>
<proteinExistence type="predicted"/>
<organism evidence="3 4">
    <name type="scientific">Candidatus Alloenteromonas pullicola</name>
    <dbReference type="NCBI Taxonomy" id="2840784"/>
    <lineage>
        <taxon>Bacteria</taxon>
        <taxon>Bacillati</taxon>
        <taxon>Bacillota</taxon>
        <taxon>Bacillota incertae sedis</taxon>
        <taxon>Candidatus Alloenteromonas</taxon>
    </lineage>
</organism>